<reference evidence="1" key="4">
    <citation type="submission" date="2019-03" db="UniProtKB">
        <authorList>
            <consortium name="EnsemblPlants"/>
        </authorList>
    </citation>
    <scope>IDENTIFICATION</scope>
</reference>
<accession>A0A452YNL3</accession>
<sequence>MSFDERIVCCSFPAFRIFSVKHENDGVTFRIDMGFEFESHIRGIHGGYLLT</sequence>
<reference evidence="2" key="1">
    <citation type="journal article" date="2014" name="Science">
        <title>Ancient hybridizations among the ancestral genomes of bread wheat.</title>
        <authorList>
            <consortium name="International Wheat Genome Sequencing Consortium,"/>
            <person name="Marcussen T."/>
            <person name="Sandve S.R."/>
            <person name="Heier L."/>
            <person name="Spannagl M."/>
            <person name="Pfeifer M."/>
            <person name="Jakobsen K.S."/>
            <person name="Wulff B.B."/>
            <person name="Steuernagel B."/>
            <person name="Mayer K.F."/>
            <person name="Olsen O.A."/>
        </authorList>
    </citation>
    <scope>NUCLEOTIDE SEQUENCE [LARGE SCALE GENOMIC DNA]</scope>
    <source>
        <strain evidence="2">cv. AL8/78</strain>
    </source>
</reference>
<dbReference type="EnsemblPlants" id="AET1Gv20478900.1">
    <property type="protein sequence ID" value="AET1Gv20478900.1"/>
    <property type="gene ID" value="AET1Gv20478900"/>
</dbReference>
<dbReference type="Proteomes" id="UP000015105">
    <property type="component" value="Chromosome 1D"/>
</dbReference>
<protein>
    <submittedName>
        <fullName evidence="1">Uncharacterized protein</fullName>
    </submittedName>
</protein>
<reference evidence="1" key="3">
    <citation type="journal article" date="2017" name="Nature">
        <title>Genome sequence of the progenitor of the wheat D genome Aegilops tauschii.</title>
        <authorList>
            <person name="Luo M.C."/>
            <person name="Gu Y.Q."/>
            <person name="Puiu D."/>
            <person name="Wang H."/>
            <person name="Twardziok S.O."/>
            <person name="Deal K.R."/>
            <person name="Huo N."/>
            <person name="Zhu T."/>
            <person name="Wang L."/>
            <person name="Wang Y."/>
            <person name="McGuire P.E."/>
            <person name="Liu S."/>
            <person name="Long H."/>
            <person name="Ramasamy R.K."/>
            <person name="Rodriguez J.C."/>
            <person name="Van S.L."/>
            <person name="Yuan L."/>
            <person name="Wang Z."/>
            <person name="Xia Z."/>
            <person name="Xiao L."/>
            <person name="Anderson O.D."/>
            <person name="Ouyang S."/>
            <person name="Liang Y."/>
            <person name="Zimin A.V."/>
            <person name="Pertea G."/>
            <person name="Qi P."/>
            <person name="Bennetzen J.L."/>
            <person name="Dai X."/>
            <person name="Dawson M.W."/>
            <person name="Muller H.G."/>
            <person name="Kugler K."/>
            <person name="Rivarola-Duarte L."/>
            <person name="Spannagl M."/>
            <person name="Mayer K.F.X."/>
            <person name="Lu F.H."/>
            <person name="Bevan M.W."/>
            <person name="Leroy P."/>
            <person name="Li P."/>
            <person name="You F.M."/>
            <person name="Sun Q."/>
            <person name="Liu Z."/>
            <person name="Lyons E."/>
            <person name="Wicker T."/>
            <person name="Salzberg S.L."/>
            <person name="Devos K.M."/>
            <person name="Dvorak J."/>
        </authorList>
    </citation>
    <scope>NUCLEOTIDE SEQUENCE [LARGE SCALE GENOMIC DNA]</scope>
    <source>
        <strain evidence="1">cv. AL8/78</strain>
    </source>
</reference>
<dbReference type="AlphaFoldDB" id="A0A452YNL3"/>
<reference evidence="1" key="5">
    <citation type="journal article" date="2021" name="G3 (Bethesda)">
        <title>Aegilops tauschii genome assembly Aet v5.0 features greater sequence contiguity and improved annotation.</title>
        <authorList>
            <person name="Wang L."/>
            <person name="Zhu T."/>
            <person name="Rodriguez J.C."/>
            <person name="Deal K.R."/>
            <person name="Dubcovsky J."/>
            <person name="McGuire P.E."/>
            <person name="Lux T."/>
            <person name="Spannagl M."/>
            <person name="Mayer K.F.X."/>
            <person name="Baldrich P."/>
            <person name="Meyers B.C."/>
            <person name="Huo N."/>
            <person name="Gu Y.Q."/>
            <person name="Zhou H."/>
            <person name="Devos K.M."/>
            <person name="Bennetzen J.L."/>
            <person name="Unver T."/>
            <person name="Budak H."/>
            <person name="Gulick P.J."/>
            <person name="Galiba G."/>
            <person name="Kalapos B."/>
            <person name="Nelson D.R."/>
            <person name="Li P."/>
            <person name="You F.M."/>
            <person name="Luo M.C."/>
            <person name="Dvorak J."/>
        </authorList>
    </citation>
    <scope>NUCLEOTIDE SEQUENCE [LARGE SCALE GENOMIC DNA]</scope>
    <source>
        <strain evidence="1">cv. AL8/78</strain>
    </source>
</reference>
<organism evidence="1 2">
    <name type="scientific">Aegilops tauschii subsp. strangulata</name>
    <name type="common">Goatgrass</name>
    <dbReference type="NCBI Taxonomy" id="200361"/>
    <lineage>
        <taxon>Eukaryota</taxon>
        <taxon>Viridiplantae</taxon>
        <taxon>Streptophyta</taxon>
        <taxon>Embryophyta</taxon>
        <taxon>Tracheophyta</taxon>
        <taxon>Spermatophyta</taxon>
        <taxon>Magnoliopsida</taxon>
        <taxon>Liliopsida</taxon>
        <taxon>Poales</taxon>
        <taxon>Poaceae</taxon>
        <taxon>BOP clade</taxon>
        <taxon>Pooideae</taxon>
        <taxon>Triticodae</taxon>
        <taxon>Triticeae</taxon>
        <taxon>Triticinae</taxon>
        <taxon>Aegilops</taxon>
    </lineage>
</organism>
<evidence type="ECO:0000313" key="2">
    <source>
        <dbReference type="Proteomes" id="UP000015105"/>
    </source>
</evidence>
<name>A0A452YNL3_AEGTS</name>
<keyword evidence="2" id="KW-1185">Reference proteome</keyword>
<proteinExistence type="predicted"/>
<evidence type="ECO:0000313" key="1">
    <source>
        <dbReference type="EnsemblPlants" id="AET1Gv20478900.1"/>
    </source>
</evidence>
<dbReference type="Gramene" id="AET1Gv20478900.1">
    <property type="protein sequence ID" value="AET1Gv20478900.1"/>
    <property type="gene ID" value="AET1Gv20478900"/>
</dbReference>
<reference evidence="2" key="2">
    <citation type="journal article" date="2017" name="Nat. Plants">
        <title>The Aegilops tauschii genome reveals multiple impacts of transposons.</title>
        <authorList>
            <person name="Zhao G."/>
            <person name="Zou C."/>
            <person name="Li K."/>
            <person name="Wang K."/>
            <person name="Li T."/>
            <person name="Gao L."/>
            <person name="Zhang X."/>
            <person name="Wang H."/>
            <person name="Yang Z."/>
            <person name="Liu X."/>
            <person name="Jiang W."/>
            <person name="Mao L."/>
            <person name="Kong X."/>
            <person name="Jiao Y."/>
            <person name="Jia J."/>
        </authorList>
    </citation>
    <scope>NUCLEOTIDE SEQUENCE [LARGE SCALE GENOMIC DNA]</scope>
    <source>
        <strain evidence="2">cv. AL8/78</strain>
    </source>
</reference>